<dbReference type="RefSeq" id="WP_265674925.1">
    <property type="nucleotide sequence ID" value="NZ_JAKRRY010000011.1"/>
</dbReference>
<dbReference type="AlphaFoldDB" id="A0A9X3CN36"/>
<keyword evidence="1" id="KW-0812">Transmembrane</keyword>
<evidence type="ECO:0000256" key="1">
    <source>
        <dbReference type="SAM" id="Phobius"/>
    </source>
</evidence>
<proteinExistence type="predicted"/>
<evidence type="ECO:0000313" key="2">
    <source>
        <dbReference type="EMBL" id="MCW8346360.1"/>
    </source>
</evidence>
<name>A0A9X3CN36_9VIBR</name>
<evidence type="ECO:0000313" key="3">
    <source>
        <dbReference type="Proteomes" id="UP001155587"/>
    </source>
</evidence>
<dbReference type="EMBL" id="JAKRRY010000011">
    <property type="protein sequence ID" value="MCW8346360.1"/>
    <property type="molecule type" value="Genomic_DNA"/>
</dbReference>
<dbReference type="Pfam" id="PF14316">
    <property type="entry name" value="DUF4381"/>
    <property type="match status" value="1"/>
</dbReference>
<accession>A0A9X3CN36</accession>
<sequence>MSKNNILLKTLIDPTLPPSVDFYPETVGWKLVLVIVFIASASVMVRFLRRYRSNRYRRTALKAIRRLSKADAKTYLMTINSILKQVACYRYPHTSVASLYDEQWLMFLTSQTKDCDFTTPIARLWQRRLYTPQPNNEWTSSDLMQLESMACDWIKYHR</sequence>
<dbReference type="InterPro" id="IPR025489">
    <property type="entry name" value="DUF4381"/>
</dbReference>
<dbReference type="Proteomes" id="UP001155587">
    <property type="component" value="Unassembled WGS sequence"/>
</dbReference>
<keyword evidence="1" id="KW-0472">Membrane</keyword>
<keyword evidence="3" id="KW-1185">Reference proteome</keyword>
<comment type="caution">
    <text evidence="2">The sequence shown here is derived from an EMBL/GenBank/DDBJ whole genome shotgun (WGS) entry which is preliminary data.</text>
</comment>
<organism evidence="2 3">
    <name type="scientific">Vibrio qingdaonensis</name>
    <dbReference type="NCBI Taxonomy" id="2829491"/>
    <lineage>
        <taxon>Bacteria</taxon>
        <taxon>Pseudomonadati</taxon>
        <taxon>Pseudomonadota</taxon>
        <taxon>Gammaproteobacteria</taxon>
        <taxon>Vibrionales</taxon>
        <taxon>Vibrionaceae</taxon>
        <taxon>Vibrio</taxon>
    </lineage>
</organism>
<protein>
    <submittedName>
        <fullName evidence="2">DUF4381 domain-containing protein</fullName>
    </submittedName>
</protein>
<keyword evidence="1" id="KW-1133">Transmembrane helix</keyword>
<feature type="transmembrane region" description="Helical" evidence="1">
    <location>
        <begin position="27"/>
        <end position="48"/>
    </location>
</feature>
<gene>
    <name evidence="2" type="ORF">MD535_10140</name>
</gene>
<reference evidence="2" key="1">
    <citation type="submission" date="2022-02" db="EMBL/GenBank/DDBJ databases">
        <title>Vibrio sp. nov, a new bacterium isolated from seawater.</title>
        <authorList>
            <person name="Yuan Y."/>
        </authorList>
    </citation>
    <scope>NUCLEOTIDE SEQUENCE</scope>
    <source>
        <strain evidence="2">ZSDZ65</strain>
    </source>
</reference>